<proteinExistence type="predicted"/>
<evidence type="ECO:0000256" key="1">
    <source>
        <dbReference type="SAM" id="Phobius"/>
    </source>
</evidence>
<name>A0A926DDB3_9FIRM</name>
<sequence>MREKKIKTAIPIYLAAGVFVLLGILIPLTGIGAILGVLAAAAVTFAVADRLIPARTVMVREPEPEIKTGDETVDEAIAQGRRGLEQLRRANELIPDEVLSAQIGRMETAGDRILKLVAQHPEKLDDIRRFLNYFLPTANKLLAAYARLTSADVRGENVAEATTRIRDSMELVARAFERQLDRLYHDEALDITTDIQVLESMMASEGLLDQNEFKNNKGKDE</sequence>
<keyword evidence="3" id="KW-1185">Reference proteome</keyword>
<dbReference type="InterPro" id="IPR018770">
    <property type="entry name" value="ChloroindolylP_hydrolase"/>
</dbReference>
<keyword evidence="1" id="KW-1133">Transmembrane helix</keyword>
<dbReference type="Proteomes" id="UP000620366">
    <property type="component" value="Unassembled WGS sequence"/>
</dbReference>
<accession>A0A926DDB3</accession>
<dbReference type="EMBL" id="JACRSP010000004">
    <property type="protein sequence ID" value="MBC8536860.1"/>
    <property type="molecule type" value="Genomic_DNA"/>
</dbReference>
<reference evidence="2" key="1">
    <citation type="submission" date="2020-08" db="EMBL/GenBank/DDBJ databases">
        <title>Genome public.</title>
        <authorList>
            <person name="Liu C."/>
            <person name="Sun Q."/>
        </authorList>
    </citation>
    <scope>NUCLEOTIDE SEQUENCE</scope>
    <source>
        <strain evidence="2">BX7</strain>
    </source>
</reference>
<dbReference type="Pfam" id="PF10112">
    <property type="entry name" value="Halogen_Hydrol"/>
    <property type="match status" value="1"/>
</dbReference>
<feature type="transmembrane region" description="Helical" evidence="1">
    <location>
        <begin position="12"/>
        <end position="45"/>
    </location>
</feature>
<organism evidence="2 3">
    <name type="scientific">Feifania hominis</name>
    <dbReference type="NCBI Taxonomy" id="2763660"/>
    <lineage>
        <taxon>Bacteria</taxon>
        <taxon>Bacillati</taxon>
        <taxon>Bacillota</taxon>
        <taxon>Clostridia</taxon>
        <taxon>Eubacteriales</taxon>
        <taxon>Feifaniaceae</taxon>
        <taxon>Feifania</taxon>
    </lineage>
</organism>
<keyword evidence="1" id="KW-0812">Transmembrane</keyword>
<gene>
    <name evidence="2" type="ORF">H8695_09190</name>
</gene>
<protein>
    <submittedName>
        <fullName evidence="2">5-bromo-4-chloroindolyl phosphate hydrolysis family protein</fullName>
    </submittedName>
</protein>
<comment type="caution">
    <text evidence="2">The sequence shown here is derived from an EMBL/GenBank/DDBJ whole genome shotgun (WGS) entry which is preliminary data.</text>
</comment>
<evidence type="ECO:0000313" key="2">
    <source>
        <dbReference type="EMBL" id="MBC8536860.1"/>
    </source>
</evidence>
<keyword evidence="1" id="KW-0472">Membrane</keyword>
<evidence type="ECO:0000313" key="3">
    <source>
        <dbReference type="Proteomes" id="UP000620366"/>
    </source>
</evidence>
<dbReference type="RefSeq" id="WP_249300859.1">
    <property type="nucleotide sequence ID" value="NZ_JACRSP010000004.1"/>
</dbReference>
<dbReference type="AlphaFoldDB" id="A0A926DDB3"/>